<protein>
    <submittedName>
        <fullName evidence="1">Uncharacterized protein</fullName>
    </submittedName>
</protein>
<organism evidence="1 2">
    <name type="scientific">Okeania hirsuta</name>
    <dbReference type="NCBI Taxonomy" id="1458930"/>
    <lineage>
        <taxon>Bacteria</taxon>
        <taxon>Bacillati</taxon>
        <taxon>Cyanobacteriota</taxon>
        <taxon>Cyanophyceae</taxon>
        <taxon>Oscillatoriophycideae</taxon>
        <taxon>Oscillatoriales</taxon>
        <taxon>Microcoleaceae</taxon>
        <taxon>Okeania</taxon>
    </lineage>
</organism>
<comment type="caution">
    <text evidence="1">The sequence shown here is derived from an EMBL/GenBank/DDBJ whole genome shotgun (WGS) entry which is preliminary data.</text>
</comment>
<accession>A0A3N6N020</accession>
<keyword evidence="2" id="KW-1185">Reference proteome</keyword>
<reference evidence="1 2" key="1">
    <citation type="journal article" date="2018" name="ACS Chem. Biol.">
        <title>Ketoreductase domain dysfunction expands chemodiversity: malyngamide biosynthesis in the cyanobacterium Okeania hirsuta.</title>
        <authorList>
            <person name="Moss N.A."/>
            <person name="Leao T."/>
            <person name="Rankin M."/>
            <person name="McCullough T.M."/>
            <person name="Qu P."/>
            <person name="Korobeynikov A."/>
            <person name="Smith J.L."/>
            <person name="Gerwick L."/>
            <person name="Gerwick W.H."/>
        </authorList>
    </citation>
    <scope>NUCLEOTIDE SEQUENCE [LARGE SCALE GENOMIC DNA]</scope>
    <source>
        <strain evidence="1 2">PAB10Feb10-1</strain>
    </source>
</reference>
<dbReference type="EMBL" id="RCBY01000053">
    <property type="protein sequence ID" value="RQH44338.1"/>
    <property type="molecule type" value="Genomic_DNA"/>
</dbReference>
<dbReference type="AlphaFoldDB" id="A0A3N6N020"/>
<dbReference type="Proteomes" id="UP000269154">
    <property type="component" value="Unassembled WGS sequence"/>
</dbReference>
<name>A0A3N6N020_9CYAN</name>
<dbReference type="RefSeq" id="WP_124147326.1">
    <property type="nucleotide sequence ID" value="NZ_CAWOKI010000256.1"/>
</dbReference>
<evidence type="ECO:0000313" key="1">
    <source>
        <dbReference type="EMBL" id="RQH44338.1"/>
    </source>
</evidence>
<sequence length="297" mass="32445">MNNSIITLVDDLPTGGITVSALRALDFIVPGEWNNLVGFKNTVREVTGKDKPQKIQKISERALWIYNDKSQGYQDAIWVYQTLDKADAAMGAAAMANKIGEKISFLSFLNKLTPSADKTQAVDLAIKVVAELVAFCKLNGMPTRESLGDFSAALVEEYSGPSLMRMVALVCFDGLIPLGPDFVDRVGDIIGGMSSAGLQQNPLFQKVNNLIPGDSTQGKLDFIGNSFDSVRGWMSNLVSSRGLDPQMIIDHLQSFVEIADDKLDYLAAFLDLTTNYFEHTGTQTVARRLILQAAEEV</sequence>
<evidence type="ECO:0000313" key="2">
    <source>
        <dbReference type="Proteomes" id="UP000269154"/>
    </source>
</evidence>
<proteinExistence type="predicted"/>
<dbReference type="OrthoDB" id="261494at2"/>
<gene>
    <name evidence="1" type="ORF">D5R40_11765</name>
</gene>